<sequence>MGGKVTQSDRLTRSQNSKTTKVDQLSQMELQRPFHQSLIFNV</sequence>
<evidence type="ECO:0000313" key="2">
    <source>
        <dbReference type="EMBL" id="AUB44862.1"/>
    </source>
</evidence>
<keyword evidence="3" id="KW-1185">Reference proteome</keyword>
<name>A0A2K8TB24_9NOSO</name>
<geneLocation type="plasmid" evidence="3">
    <name>pnfsy08</name>
</geneLocation>
<keyword evidence="2" id="KW-0614">Plasmid</keyword>
<reference evidence="2 3" key="1">
    <citation type="submission" date="2017-11" db="EMBL/GenBank/DDBJ databases">
        <title>Complete genome of a free-living desiccation-tolerant cyanobacterium and its photosynthetic adaptation to extreme terrestrial habitat.</title>
        <authorList>
            <person name="Shang J."/>
        </authorList>
    </citation>
    <scope>NUCLEOTIDE SEQUENCE [LARGE SCALE GENOMIC DNA]</scope>
    <source>
        <strain evidence="2 3">CCNUN1</strain>
        <plasmid evidence="3">pnfsy08</plasmid>
    </source>
</reference>
<gene>
    <name evidence="2" type="ORF">COO91_11109</name>
</gene>
<evidence type="ECO:0000256" key="1">
    <source>
        <dbReference type="SAM" id="MobiDB-lite"/>
    </source>
</evidence>
<dbReference type="AlphaFoldDB" id="A0A2K8TB24"/>
<evidence type="ECO:0000313" key="3">
    <source>
        <dbReference type="Proteomes" id="UP000232003"/>
    </source>
</evidence>
<dbReference type="EMBL" id="CP024793">
    <property type="protein sequence ID" value="AUB44862.1"/>
    <property type="molecule type" value="Genomic_DNA"/>
</dbReference>
<feature type="region of interest" description="Disordered" evidence="1">
    <location>
        <begin position="1"/>
        <end position="28"/>
    </location>
</feature>
<accession>A0A2K8TB24</accession>
<dbReference type="KEGG" id="nfl:COO91_11109"/>
<dbReference type="Proteomes" id="UP000232003">
    <property type="component" value="Plasmid pNFSY08"/>
</dbReference>
<proteinExistence type="predicted"/>
<organism evidence="2 3">
    <name type="scientific">Nostoc flagelliforme CCNUN1</name>
    <dbReference type="NCBI Taxonomy" id="2038116"/>
    <lineage>
        <taxon>Bacteria</taxon>
        <taxon>Bacillati</taxon>
        <taxon>Cyanobacteriota</taxon>
        <taxon>Cyanophyceae</taxon>
        <taxon>Nostocales</taxon>
        <taxon>Nostocaceae</taxon>
        <taxon>Nostoc</taxon>
    </lineage>
</organism>
<protein>
    <submittedName>
        <fullName evidence="2">Uncharacterized protein</fullName>
    </submittedName>
</protein>